<organism evidence="1 2">
    <name type="scientific">Gloeothece citriformis (strain PCC 7424)</name>
    <name type="common">Cyanothece sp. (strain PCC 7424)</name>
    <dbReference type="NCBI Taxonomy" id="65393"/>
    <lineage>
        <taxon>Bacteria</taxon>
        <taxon>Bacillati</taxon>
        <taxon>Cyanobacteriota</taxon>
        <taxon>Cyanophyceae</taxon>
        <taxon>Oscillatoriophycideae</taxon>
        <taxon>Chroococcales</taxon>
        <taxon>Aphanothecaceae</taxon>
        <taxon>Gloeothece</taxon>
        <taxon>Gloeothece citriformis</taxon>
    </lineage>
</organism>
<dbReference type="InterPro" id="IPR036514">
    <property type="entry name" value="SGNH_hydro_sf"/>
</dbReference>
<evidence type="ECO:0008006" key="3">
    <source>
        <dbReference type="Google" id="ProtNLM"/>
    </source>
</evidence>
<dbReference type="OrthoDB" id="269741at2"/>
<dbReference type="Gene3D" id="3.40.50.1110">
    <property type="entry name" value="SGNH hydrolase"/>
    <property type="match status" value="1"/>
</dbReference>
<dbReference type="HOGENOM" id="CLU_859749_0_0_3"/>
<accession>B7KEA3</accession>
<sequence length="312" mass="35639">MWAKKIKLASYGLAIISAIVATPLSALASSIYYIGNSLTDSISYQNFSNIVNEQLGEEQPWGRHIIFGAPLEWIWNHPDRGLSQRPYGRYPTALNNYSWDFLSLQPFDRSLLNDIEYASRFINLAKAQNPDVQVLIHGRWLKRDKQGTSYSELWDRLYTNPESFKKSFTRDYLEQLTTSLGEADLNIKDPILVPIGEVMYELDQKMTKGKIPGFDSIFDIYIDRVHLDNRGRYLTTMTYLATMYGVNPATLDGSAIANLDPKIKQVFDRTIWEVVNESSFTNSEPVPEPFTFFGVGTALTLGMFFKRKISKP</sequence>
<dbReference type="EMBL" id="CP001291">
    <property type="protein sequence ID" value="ACK73221.1"/>
    <property type="molecule type" value="Genomic_DNA"/>
</dbReference>
<dbReference type="STRING" id="65393.PCC7424_4864"/>
<reference evidence="2" key="1">
    <citation type="journal article" date="2011" name="MBio">
        <title>Novel metabolic attributes of the genus Cyanothece, comprising a group of unicellular nitrogen-fixing Cyanobacteria.</title>
        <authorList>
            <person name="Bandyopadhyay A."/>
            <person name="Elvitigala T."/>
            <person name="Welsh E."/>
            <person name="Stockel J."/>
            <person name="Liberton M."/>
            <person name="Min H."/>
            <person name="Sherman L.A."/>
            <person name="Pakrasi H.B."/>
        </authorList>
    </citation>
    <scope>NUCLEOTIDE SEQUENCE [LARGE SCALE GENOMIC DNA]</scope>
    <source>
        <strain evidence="2">PCC 7424</strain>
    </source>
</reference>
<dbReference type="Proteomes" id="UP000002384">
    <property type="component" value="Chromosome"/>
</dbReference>
<dbReference type="KEGG" id="cyc:PCC7424_4864"/>
<dbReference type="InterPro" id="IPR026374">
    <property type="entry name" value="Cyano_PEP"/>
</dbReference>
<evidence type="ECO:0000313" key="1">
    <source>
        <dbReference type="EMBL" id="ACK73221.1"/>
    </source>
</evidence>
<dbReference type="RefSeq" id="WP_015956803.1">
    <property type="nucleotide sequence ID" value="NC_011729.1"/>
</dbReference>
<dbReference type="NCBIfam" id="TIGR04155">
    <property type="entry name" value="cyano_PEP"/>
    <property type="match status" value="1"/>
</dbReference>
<evidence type="ECO:0000313" key="2">
    <source>
        <dbReference type="Proteomes" id="UP000002384"/>
    </source>
</evidence>
<protein>
    <recommendedName>
        <fullName evidence="3">PEP-CTERM protein-sorting domain-containing protein</fullName>
    </recommendedName>
</protein>
<proteinExistence type="predicted"/>
<dbReference type="AlphaFoldDB" id="B7KEA3"/>
<keyword evidence="2" id="KW-1185">Reference proteome</keyword>
<name>B7KEA3_GLOC7</name>
<gene>
    <name evidence="1" type="ordered locus">PCC7424_4864</name>
</gene>